<feature type="compositionally biased region" description="Low complexity" evidence="1">
    <location>
        <begin position="349"/>
        <end position="364"/>
    </location>
</feature>
<dbReference type="GO" id="GO:0004175">
    <property type="term" value="F:endopeptidase activity"/>
    <property type="evidence" value="ECO:0007669"/>
    <property type="project" value="UniProtKB-ARBA"/>
</dbReference>
<comment type="caution">
    <text evidence="4">The sequence shown here is derived from an EMBL/GenBank/DDBJ whole genome shotgun (WGS) entry which is preliminary data.</text>
</comment>
<proteinExistence type="predicted"/>
<feature type="transmembrane region" description="Helical" evidence="2">
    <location>
        <begin position="97"/>
        <end position="118"/>
    </location>
</feature>
<keyword evidence="2" id="KW-0812">Transmembrane</keyword>
<evidence type="ECO:0000256" key="2">
    <source>
        <dbReference type="SAM" id="Phobius"/>
    </source>
</evidence>
<dbReference type="AlphaFoldDB" id="A0A9D2AD55"/>
<dbReference type="InterPro" id="IPR042150">
    <property type="entry name" value="MmRce1-like"/>
</dbReference>
<feature type="transmembrane region" description="Helical" evidence="2">
    <location>
        <begin position="139"/>
        <end position="160"/>
    </location>
</feature>
<evidence type="ECO:0000259" key="3">
    <source>
        <dbReference type="Pfam" id="PF02517"/>
    </source>
</evidence>
<keyword evidence="4" id="KW-0645">Protease</keyword>
<gene>
    <name evidence="4" type="ORF">H9865_00455</name>
</gene>
<dbReference type="Pfam" id="PF02517">
    <property type="entry name" value="Rce1-like"/>
    <property type="match status" value="1"/>
</dbReference>
<keyword evidence="4" id="KW-0378">Hydrolase</keyword>
<feature type="transmembrane region" description="Helical" evidence="2">
    <location>
        <begin position="224"/>
        <end position="244"/>
    </location>
</feature>
<reference evidence="4" key="2">
    <citation type="submission" date="2021-04" db="EMBL/GenBank/DDBJ databases">
        <authorList>
            <person name="Gilroy R."/>
        </authorList>
    </citation>
    <scope>NUCLEOTIDE SEQUENCE</scope>
    <source>
        <strain evidence="4">2239</strain>
    </source>
</reference>
<feature type="transmembrane region" description="Helical" evidence="2">
    <location>
        <begin position="41"/>
        <end position="60"/>
    </location>
</feature>
<feature type="transmembrane region" description="Helical" evidence="2">
    <location>
        <begin position="12"/>
        <end position="35"/>
    </location>
</feature>
<dbReference type="PANTHER" id="PTHR35797">
    <property type="entry name" value="PROTEASE-RELATED"/>
    <property type="match status" value="1"/>
</dbReference>
<dbReference type="GO" id="GO:0008237">
    <property type="term" value="F:metallopeptidase activity"/>
    <property type="evidence" value="ECO:0007669"/>
    <property type="project" value="UniProtKB-KW"/>
</dbReference>
<protein>
    <submittedName>
        <fullName evidence="4">CPBP family intramembrane metalloprotease</fullName>
    </submittedName>
</protein>
<dbReference type="PANTHER" id="PTHR35797:SF1">
    <property type="entry name" value="PROTEASE"/>
    <property type="match status" value="1"/>
</dbReference>
<keyword evidence="2" id="KW-0472">Membrane</keyword>
<evidence type="ECO:0000313" key="5">
    <source>
        <dbReference type="Proteomes" id="UP000824193"/>
    </source>
</evidence>
<feature type="transmembrane region" description="Helical" evidence="2">
    <location>
        <begin position="180"/>
        <end position="203"/>
    </location>
</feature>
<feature type="transmembrane region" description="Helical" evidence="2">
    <location>
        <begin position="72"/>
        <end position="91"/>
    </location>
</feature>
<evidence type="ECO:0000313" key="4">
    <source>
        <dbReference type="EMBL" id="HIX04570.1"/>
    </source>
</evidence>
<evidence type="ECO:0000256" key="1">
    <source>
        <dbReference type="SAM" id="MobiDB-lite"/>
    </source>
</evidence>
<sequence length="370" mass="40060">MKWTKTEKRQLAIFFAVAFGAPCLMGVAMALVHSMGGSTAVFANAQMFYPAAGAMLALLVTRRGDKLLPRRFYFGFLALTAVMAAVSMATFMQPETALLLANLVIILGSLVCLVLHFLDGRARRTAGGLRLGGAGGGRAIVLTVLLFLALYLGRYAILIAVSKLADPSATLADMGFTTDWLYLGINLAVLPLNFFLVYTPFLGEEYGWRAFLQPLLQKRFGPRRGVLALGVLWGVWHLPLNIFFYSPSTWLQSLVNQIVLCVCLAAFFGYAQHKTRTVWVPVVLHYLNNNLIAVFAGTTSVIENQVIGWADVAVGAVLLAALYLPSLASRFWKEPLPCLPLDAPAEPAAPAANAEAPEAGNQPPQYGPLN</sequence>
<reference evidence="4" key="1">
    <citation type="journal article" date="2021" name="PeerJ">
        <title>Extensive microbial diversity within the chicken gut microbiome revealed by metagenomics and culture.</title>
        <authorList>
            <person name="Gilroy R."/>
            <person name="Ravi A."/>
            <person name="Getino M."/>
            <person name="Pursley I."/>
            <person name="Horton D.L."/>
            <person name="Alikhan N.F."/>
            <person name="Baker D."/>
            <person name="Gharbi K."/>
            <person name="Hall N."/>
            <person name="Watson M."/>
            <person name="Adriaenssens E.M."/>
            <person name="Foster-Nyarko E."/>
            <person name="Jarju S."/>
            <person name="Secka A."/>
            <person name="Antonio M."/>
            <person name="Oren A."/>
            <person name="Chaudhuri R.R."/>
            <person name="La Ragione R."/>
            <person name="Hildebrand F."/>
            <person name="Pallen M.J."/>
        </authorList>
    </citation>
    <scope>NUCLEOTIDE SEQUENCE</scope>
    <source>
        <strain evidence="4">2239</strain>
    </source>
</reference>
<keyword evidence="4" id="KW-0482">Metalloprotease</keyword>
<feature type="region of interest" description="Disordered" evidence="1">
    <location>
        <begin position="349"/>
        <end position="370"/>
    </location>
</feature>
<dbReference type="EMBL" id="DXFW01000002">
    <property type="protein sequence ID" value="HIX04570.1"/>
    <property type="molecule type" value="Genomic_DNA"/>
</dbReference>
<dbReference type="Proteomes" id="UP000824193">
    <property type="component" value="Unassembled WGS sequence"/>
</dbReference>
<feature type="transmembrane region" description="Helical" evidence="2">
    <location>
        <begin position="250"/>
        <end position="271"/>
    </location>
</feature>
<feature type="domain" description="CAAX prenyl protease 2/Lysostaphin resistance protein A-like" evidence="3">
    <location>
        <begin position="191"/>
        <end position="289"/>
    </location>
</feature>
<dbReference type="InterPro" id="IPR003675">
    <property type="entry name" value="Rce1/LyrA-like_dom"/>
</dbReference>
<name>A0A9D2AD55_9FIRM</name>
<organism evidence="4 5">
    <name type="scientific">Candidatus Allofournierella pullicola</name>
    <dbReference type="NCBI Taxonomy" id="2838596"/>
    <lineage>
        <taxon>Bacteria</taxon>
        <taxon>Bacillati</taxon>
        <taxon>Bacillota</taxon>
        <taxon>Clostridia</taxon>
        <taxon>Eubacteriales</taxon>
        <taxon>Oscillospiraceae</taxon>
        <taxon>Allofournierella</taxon>
    </lineage>
</organism>
<feature type="transmembrane region" description="Helical" evidence="2">
    <location>
        <begin position="278"/>
        <end position="300"/>
    </location>
</feature>
<accession>A0A9D2AD55</accession>
<keyword evidence="2" id="KW-1133">Transmembrane helix</keyword>
<dbReference type="GO" id="GO:0080120">
    <property type="term" value="P:CAAX-box protein maturation"/>
    <property type="evidence" value="ECO:0007669"/>
    <property type="project" value="UniProtKB-ARBA"/>
</dbReference>
<feature type="transmembrane region" description="Helical" evidence="2">
    <location>
        <begin position="306"/>
        <end position="324"/>
    </location>
</feature>